<reference evidence="6" key="1">
    <citation type="journal article" date="2014" name="Int. J. Syst. Evol. Microbiol.">
        <title>Complete genome sequence of Corynebacterium casei LMG S-19264T (=DSM 44701T), isolated from a smear-ripened cheese.</title>
        <authorList>
            <consortium name="US DOE Joint Genome Institute (JGI-PGF)"/>
            <person name="Walter F."/>
            <person name="Albersmeier A."/>
            <person name="Kalinowski J."/>
            <person name="Ruckert C."/>
        </authorList>
    </citation>
    <scope>NUCLEOTIDE SEQUENCE</scope>
    <source>
        <strain evidence="6">KCTC 42651</strain>
    </source>
</reference>
<dbReference type="InterPro" id="IPR002509">
    <property type="entry name" value="NODB_dom"/>
</dbReference>
<protein>
    <recommendedName>
        <fullName evidence="3">Chitooligosaccharide deacetylase</fullName>
    </recommendedName>
    <alternativeName>
        <fullName evidence="4">Nodulation protein B</fullName>
    </alternativeName>
</protein>
<organism evidence="6 7">
    <name type="scientific">Thalassobaculum fulvum</name>
    <dbReference type="NCBI Taxonomy" id="1633335"/>
    <lineage>
        <taxon>Bacteria</taxon>
        <taxon>Pseudomonadati</taxon>
        <taxon>Pseudomonadota</taxon>
        <taxon>Alphaproteobacteria</taxon>
        <taxon>Rhodospirillales</taxon>
        <taxon>Thalassobaculaceae</taxon>
        <taxon>Thalassobaculum</taxon>
    </lineage>
</organism>
<comment type="function">
    <text evidence="1">Is involved in generating a small heat-stable compound (Nod), an acylated oligomer of N-acetylglucosamine, that stimulates mitosis in various plant protoplasts.</text>
</comment>
<accession>A0A919CRP9</accession>
<comment type="similarity">
    <text evidence="2">Belongs to the polysaccharide deacetylase family.</text>
</comment>
<dbReference type="CDD" id="cd10979">
    <property type="entry name" value="CE4_PuuE_like"/>
    <property type="match status" value="1"/>
</dbReference>
<evidence type="ECO:0000256" key="3">
    <source>
        <dbReference type="ARBA" id="ARBA00020071"/>
    </source>
</evidence>
<dbReference type="GO" id="GO:0005975">
    <property type="term" value="P:carbohydrate metabolic process"/>
    <property type="evidence" value="ECO:0007669"/>
    <property type="project" value="InterPro"/>
</dbReference>
<dbReference type="Proteomes" id="UP000630353">
    <property type="component" value="Unassembled WGS sequence"/>
</dbReference>
<sequence length="300" mass="34067">MWSNPRVPFELSSDRPRLAPYRGKPIMVNLAMNIEYWPFDRPMPRGVLPPPHGRPSDPPDVPNFAWVEYGLRCGLPRFMRAVADRGLKVSALMNAQVADVYPTIADAVLAAGWEFVGHGWFQQSLKQAEDQEAEIERSLARLRGLSGQQVRAWLGPGIGETLETPDLLRKHGVEFLHDWLVDDLPCWMRTEHGPMVAMPYTFEMNDVPIYAVQHSSSDEMYRRLQATLAVFEREAPIQPRVLTIALHPHLIGVPHVAHHFERCLDLLLERDDVVFMTSSEIGDWFVEADGTHGRRLPDGP</sequence>
<comment type="caution">
    <text evidence="6">The sequence shown here is derived from an EMBL/GenBank/DDBJ whole genome shotgun (WGS) entry which is preliminary data.</text>
</comment>
<dbReference type="SUPFAM" id="SSF88713">
    <property type="entry name" value="Glycoside hydrolase/deacetylase"/>
    <property type="match status" value="1"/>
</dbReference>
<keyword evidence="7" id="KW-1185">Reference proteome</keyword>
<reference evidence="6" key="2">
    <citation type="submission" date="2020-09" db="EMBL/GenBank/DDBJ databases">
        <authorList>
            <person name="Sun Q."/>
            <person name="Kim S."/>
        </authorList>
    </citation>
    <scope>NUCLEOTIDE SEQUENCE</scope>
    <source>
        <strain evidence="6">KCTC 42651</strain>
    </source>
</reference>
<dbReference type="PANTHER" id="PTHR43123">
    <property type="entry name" value="POLYSACCHARIDE DEACETYLASE-RELATED"/>
    <property type="match status" value="1"/>
</dbReference>
<dbReference type="GO" id="GO:0016810">
    <property type="term" value="F:hydrolase activity, acting on carbon-nitrogen (but not peptide) bonds"/>
    <property type="evidence" value="ECO:0007669"/>
    <property type="project" value="InterPro"/>
</dbReference>
<evidence type="ECO:0000313" key="6">
    <source>
        <dbReference type="EMBL" id="GHD54743.1"/>
    </source>
</evidence>
<proteinExistence type="inferred from homology"/>
<evidence type="ECO:0000259" key="5">
    <source>
        <dbReference type="Pfam" id="PF01522"/>
    </source>
</evidence>
<gene>
    <name evidence="6" type="ORF">GCM10017083_32730</name>
</gene>
<evidence type="ECO:0000256" key="4">
    <source>
        <dbReference type="ARBA" id="ARBA00032976"/>
    </source>
</evidence>
<dbReference type="EMBL" id="BMZS01000007">
    <property type="protein sequence ID" value="GHD54743.1"/>
    <property type="molecule type" value="Genomic_DNA"/>
</dbReference>
<name>A0A919CRP9_9PROT</name>
<evidence type="ECO:0000313" key="7">
    <source>
        <dbReference type="Proteomes" id="UP000630353"/>
    </source>
</evidence>
<evidence type="ECO:0000256" key="1">
    <source>
        <dbReference type="ARBA" id="ARBA00003236"/>
    </source>
</evidence>
<dbReference type="AlphaFoldDB" id="A0A919CRP9"/>
<dbReference type="RefSeq" id="WP_189991515.1">
    <property type="nucleotide sequence ID" value="NZ_BMZS01000007.1"/>
</dbReference>
<dbReference type="PANTHER" id="PTHR43123:SF4">
    <property type="entry name" value="POLYSACCHARIDE DEACETYLASE"/>
    <property type="match status" value="1"/>
</dbReference>
<feature type="domain" description="NodB homology" evidence="5">
    <location>
        <begin position="70"/>
        <end position="175"/>
    </location>
</feature>
<evidence type="ECO:0000256" key="2">
    <source>
        <dbReference type="ARBA" id="ARBA00010973"/>
    </source>
</evidence>
<dbReference type="Gene3D" id="3.20.20.370">
    <property type="entry name" value="Glycoside hydrolase/deacetylase"/>
    <property type="match status" value="1"/>
</dbReference>
<dbReference type="Pfam" id="PF01522">
    <property type="entry name" value="Polysacc_deac_1"/>
    <property type="match status" value="1"/>
</dbReference>
<dbReference type="InterPro" id="IPR011330">
    <property type="entry name" value="Glyco_hydro/deAcase_b/a-brl"/>
</dbReference>